<dbReference type="EMBL" id="VEPZ02000220">
    <property type="protein sequence ID" value="KAE8729671.1"/>
    <property type="molecule type" value="Genomic_DNA"/>
</dbReference>
<accession>A0A6A3CR45</accession>
<protein>
    <submittedName>
        <fullName evidence="1">Uncharacterized protein</fullName>
    </submittedName>
</protein>
<gene>
    <name evidence="1" type="ORF">F3Y22_tig00003435pilonHSYRG00075</name>
</gene>
<dbReference type="PANTHER" id="PTHR11439">
    <property type="entry name" value="GAG-POL-RELATED RETROTRANSPOSON"/>
    <property type="match status" value="1"/>
</dbReference>
<organism evidence="1 2">
    <name type="scientific">Hibiscus syriacus</name>
    <name type="common">Rose of Sharon</name>
    <dbReference type="NCBI Taxonomy" id="106335"/>
    <lineage>
        <taxon>Eukaryota</taxon>
        <taxon>Viridiplantae</taxon>
        <taxon>Streptophyta</taxon>
        <taxon>Embryophyta</taxon>
        <taxon>Tracheophyta</taxon>
        <taxon>Spermatophyta</taxon>
        <taxon>Magnoliopsida</taxon>
        <taxon>eudicotyledons</taxon>
        <taxon>Gunneridae</taxon>
        <taxon>Pentapetalae</taxon>
        <taxon>rosids</taxon>
        <taxon>malvids</taxon>
        <taxon>Malvales</taxon>
        <taxon>Malvaceae</taxon>
        <taxon>Malvoideae</taxon>
        <taxon>Hibiscus</taxon>
    </lineage>
</organism>
<name>A0A6A3CR45_HIBSY</name>
<dbReference type="InterPro" id="IPR043502">
    <property type="entry name" value="DNA/RNA_pol_sf"/>
</dbReference>
<evidence type="ECO:0000313" key="1">
    <source>
        <dbReference type="EMBL" id="KAE8729671.1"/>
    </source>
</evidence>
<dbReference type="Proteomes" id="UP000436088">
    <property type="component" value="Unassembled WGS sequence"/>
</dbReference>
<keyword evidence="2" id="KW-1185">Reference proteome</keyword>
<dbReference type="AlphaFoldDB" id="A0A6A3CR45"/>
<proteinExistence type="predicted"/>
<sequence>MNQKERLYKEDGAENVEETVYQSLIGCLMYLTATRPNILYAVSVLARFSQAASEENFTTAKRLLRYVKGTIDYGVMFKHGQEFNFHEFSDSDWGGSLDDMKSTSGYCFMVGSGMFSWSSKKQDIVAQSTAEAEFIAATAVVNQALWLRNILNDLCLEQRRSTEVFVDNQAAIAISNNPVFHRKTKHFNIKLYFLREVQKNGEVSLLYCSTNDQLADIFTKALPRSRFESLRKALGVCSY</sequence>
<comment type="caution">
    <text evidence="1">The sequence shown here is derived from an EMBL/GenBank/DDBJ whole genome shotgun (WGS) entry which is preliminary data.</text>
</comment>
<dbReference type="PANTHER" id="PTHR11439:SF503">
    <property type="entry name" value="CYSTEINE-RICH RLK (RECEPTOR-LIKE PROTEIN KINASE) 8"/>
    <property type="match status" value="1"/>
</dbReference>
<reference evidence="1" key="1">
    <citation type="submission" date="2019-09" db="EMBL/GenBank/DDBJ databases">
        <title>Draft genome information of white flower Hibiscus syriacus.</title>
        <authorList>
            <person name="Kim Y.-M."/>
        </authorList>
    </citation>
    <scope>NUCLEOTIDE SEQUENCE [LARGE SCALE GENOMIC DNA]</scope>
    <source>
        <strain evidence="1">YM2019G1</strain>
    </source>
</reference>
<dbReference type="CDD" id="cd09272">
    <property type="entry name" value="RNase_HI_RT_Ty1"/>
    <property type="match status" value="1"/>
</dbReference>
<dbReference type="SUPFAM" id="SSF56672">
    <property type="entry name" value="DNA/RNA polymerases"/>
    <property type="match status" value="1"/>
</dbReference>
<evidence type="ECO:0000313" key="2">
    <source>
        <dbReference type="Proteomes" id="UP000436088"/>
    </source>
</evidence>